<evidence type="ECO:0000256" key="2">
    <source>
        <dbReference type="ARBA" id="ARBA00007635"/>
    </source>
</evidence>
<feature type="transmembrane region" description="Helical" evidence="6">
    <location>
        <begin position="152"/>
        <end position="173"/>
    </location>
</feature>
<reference evidence="9" key="1">
    <citation type="submission" date="2016-06" db="EMBL/GenBank/DDBJ databases">
        <title>Parallel loss of symbiosis genes in relatives of nitrogen-fixing non-legume Parasponia.</title>
        <authorList>
            <person name="Van Velzen R."/>
            <person name="Holmer R."/>
            <person name="Bu F."/>
            <person name="Rutten L."/>
            <person name="Van Zeijl A."/>
            <person name="Liu W."/>
            <person name="Santuari L."/>
            <person name="Cao Q."/>
            <person name="Sharma T."/>
            <person name="Shen D."/>
            <person name="Roswanjaya Y."/>
            <person name="Wardhani T."/>
            <person name="Kalhor M.S."/>
            <person name="Jansen J."/>
            <person name="Van den Hoogen J."/>
            <person name="Gungor B."/>
            <person name="Hartog M."/>
            <person name="Hontelez J."/>
            <person name="Verver J."/>
            <person name="Yang W.-C."/>
            <person name="Schijlen E."/>
            <person name="Repin R."/>
            <person name="Schilthuizen M."/>
            <person name="Schranz E."/>
            <person name="Heidstra R."/>
            <person name="Miyata K."/>
            <person name="Fedorova E."/>
            <person name="Kohlen W."/>
            <person name="Bisseling T."/>
            <person name="Smit S."/>
            <person name="Geurts R."/>
        </authorList>
    </citation>
    <scope>NUCLEOTIDE SEQUENCE [LARGE SCALE GENOMIC DNA]</scope>
    <source>
        <strain evidence="9">cv. WU1-14</strain>
    </source>
</reference>
<proteinExistence type="inferred from homology"/>
<feature type="transmembrane region" description="Helical" evidence="6">
    <location>
        <begin position="294"/>
        <end position="312"/>
    </location>
</feature>
<keyword evidence="4 6" id="KW-1133">Transmembrane helix</keyword>
<keyword evidence="3 6" id="KW-0812">Transmembrane</keyword>
<name>A0A2P5BF79_PARAD</name>
<sequence>LCFSKTEKEEETETEMRSWNNCKKHVAPFAAMAAVEFSIVAFSTLYKAAHAKGLNFFVFSTYSHILGSLILLILSLIFSRRGLPPFNQSILYRIIILSVMGFLAIMCGLKGIEHSSPALASSISTLAPPFTYVLAVLFRMEILDLRSSTTQAKVLGTIVSISGALVAILYKGPTILSSKSMKVPYHSLGISQANWAIGGFLLAIQNLMFSASHILQAQILIMYPAEVNVALMYILGMTVIAIPVSFMVEKDLSAWMLKPDIKLVAIMYSGLFGQAFVVVIHCCCLTLKGPFYISIFKPLSIVIAAAASFIFLGDDLHLGSVVGGIILLLGFYSVLWGKAKEQESKNCGFENSAASSDARIPMLKSQEKCVE</sequence>
<feature type="transmembrane region" description="Helical" evidence="6">
    <location>
        <begin position="118"/>
        <end position="140"/>
    </location>
</feature>
<comment type="subcellular location">
    <subcellularLocation>
        <location evidence="1 6">Membrane</location>
        <topology evidence="1 6">Multi-pass membrane protein</topology>
    </subcellularLocation>
</comment>
<feature type="transmembrane region" description="Helical" evidence="6">
    <location>
        <begin position="227"/>
        <end position="246"/>
    </location>
</feature>
<dbReference type="InterPro" id="IPR037185">
    <property type="entry name" value="EmrE-like"/>
</dbReference>
<feature type="non-terminal residue" evidence="8">
    <location>
        <position position="1"/>
    </location>
</feature>
<feature type="transmembrane region" description="Helical" evidence="6">
    <location>
        <begin position="26"/>
        <end position="45"/>
    </location>
</feature>
<gene>
    <name evidence="8" type="ORF">PanWU01x14_244060</name>
</gene>
<comment type="caution">
    <text evidence="8">The sequence shown here is derived from an EMBL/GenBank/DDBJ whole genome shotgun (WGS) entry which is preliminary data.</text>
</comment>
<dbReference type="AlphaFoldDB" id="A0A2P5BF79"/>
<evidence type="ECO:0000313" key="9">
    <source>
        <dbReference type="Proteomes" id="UP000237105"/>
    </source>
</evidence>
<organism evidence="8 9">
    <name type="scientific">Parasponia andersonii</name>
    <name type="common">Sponia andersonii</name>
    <dbReference type="NCBI Taxonomy" id="3476"/>
    <lineage>
        <taxon>Eukaryota</taxon>
        <taxon>Viridiplantae</taxon>
        <taxon>Streptophyta</taxon>
        <taxon>Embryophyta</taxon>
        <taxon>Tracheophyta</taxon>
        <taxon>Spermatophyta</taxon>
        <taxon>Magnoliopsida</taxon>
        <taxon>eudicotyledons</taxon>
        <taxon>Gunneridae</taxon>
        <taxon>Pentapetalae</taxon>
        <taxon>rosids</taxon>
        <taxon>fabids</taxon>
        <taxon>Rosales</taxon>
        <taxon>Cannabaceae</taxon>
        <taxon>Parasponia</taxon>
    </lineage>
</organism>
<dbReference type="OrthoDB" id="1727045at2759"/>
<evidence type="ECO:0000256" key="4">
    <source>
        <dbReference type="ARBA" id="ARBA00022989"/>
    </source>
</evidence>
<feature type="transmembrane region" description="Helical" evidence="6">
    <location>
        <begin position="90"/>
        <end position="112"/>
    </location>
</feature>
<accession>A0A2P5BF79</accession>
<comment type="similarity">
    <text evidence="2 6">Belongs to the drug/metabolite transporter (DMT) superfamily. Plant drug/metabolite exporter (P-DME) (TC 2.A.7.4) family.</text>
</comment>
<evidence type="ECO:0000259" key="7">
    <source>
        <dbReference type="Pfam" id="PF00892"/>
    </source>
</evidence>
<evidence type="ECO:0000313" key="8">
    <source>
        <dbReference type="EMBL" id="PON47447.1"/>
    </source>
</evidence>
<feature type="transmembrane region" description="Helical" evidence="6">
    <location>
        <begin position="57"/>
        <end position="78"/>
    </location>
</feature>
<evidence type="ECO:0000256" key="6">
    <source>
        <dbReference type="RuleBase" id="RU363077"/>
    </source>
</evidence>
<dbReference type="InterPro" id="IPR030184">
    <property type="entry name" value="WAT1-related"/>
</dbReference>
<keyword evidence="5 6" id="KW-0472">Membrane</keyword>
<evidence type="ECO:0000256" key="5">
    <source>
        <dbReference type="ARBA" id="ARBA00023136"/>
    </source>
</evidence>
<dbReference type="SUPFAM" id="SSF103481">
    <property type="entry name" value="Multidrug resistance efflux transporter EmrE"/>
    <property type="match status" value="1"/>
</dbReference>
<dbReference type="Pfam" id="PF00892">
    <property type="entry name" value="EamA"/>
    <property type="match status" value="1"/>
</dbReference>
<protein>
    <recommendedName>
        <fullName evidence="6">WAT1-related protein</fullName>
    </recommendedName>
</protein>
<feature type="domain" description="EamA" evidence="7">
    <location>
        <begin position="39"/>
        <end position="167"/>
    </location>
</feature>
<evidence type="ECO:0000256" key="1">
    <source>
        <dbReference type="ARBA" id="ARBA00004141"/>
    </source>
</evidence>
<feature type="transmembrane region" description="Helical" evidence="6">
    <location>
        <begin position="266"/>
        <end position="287"/>
    </location>
</feature>
<dbReference type="InterPro" id="IPR000620">
    <property type="entry name" value="EamA_dom"/>
</dbReference>
<dbReference type="EMBL" id="JXTB01000294">
    <property type="protein sequence ID" value="PON47447.1"/>
    <property type="molecule type" value="Genomic_DNA"/>
</dbReference>
<dbReference type="GO" id="GO:0022857">
    <property type="term" value="F:transmembrane transporter activity"/>
    <property type="evidence" value="ECO:0007669"/>
    <property type="project" value="InterPro"/>
</dbReference>
<evidence type="ECO:0000256" key="3">
    <source>
        <dbReference type="ARBA" id="ARBA00022692"/>
    </source>
</evidence>
<feature type="transmembrane region" description="Helical" evidence="6">
    <location>
        <begin position="193"/>
        <end position="215"/>
    </location>
</feature>
<keyword evidence="9" id="KW-1185">Reference proteome</keyword>
<dbReference type="Proteomes" id="UP000237105">
    <property type="component" value="Unassembled WGS sequence"/>
</dbReference>
<dbReference type="GO" id="GO:0016020">
    <property type="term" value="C:membrane"/>
    <property type="evidence" value="ECO:0007669"/>
    <property type="project" value="UniProtKB-SubCell"/>
</dbReference>
<feature type="transmembrane region" description="Helical" evidence="6">
    <location>
        <begin position="318"/>
        <end position="336"/>
    </location>
</feature>
<dbReference type="PANTHER" id="PTHR31218">
    <property type="entry name" value="WAT1-RELATED PROTEIN"/>
    <property type="match status" value="1"/>
</dbReference>